<evidence type="ECO:0000313" key="3">
    <source>
        <dbReference type="Proteomes" id="UP001608902"/>
    </source>
</evidence>
<evidence type="ECO:0000313" key="2">
    <source>
        <dbReference type="EMBL" id="MFH4976913.1"/>
    </source>
</evidence>
<dbReference type="PANTHER" id="PTHR12563:SF17">
    <property type="entry name" value="DIHYDROXYACETONE PHOSPHATE ACYLTRANSFERASE"/>
    <property type="match status" value="1"/>
</dbReference>
<dbReference type="InterPro" id="IPR045520">
    <property type="entry name" value="GPAT/DHAPAT_C"/>
</dbReference>
<protein>
    <recommendedName>
        <fullName evidence="1">GPAT/DHAPAT C-terminal domain-containing protein</fullName>
    </recommendedName>
</protein>
<feature type="domain" description="GPAT/DHAPAT C-terminal" evidence="1">
    <location>
        <begin position="26"/>
        <end position="384"/>
    </location>
</feature>
<name>A0ABD6EA48_9BILA</name>
<reference evidence="2 3" key="1">
    <citation type="submission" date="2024-08" db="EMBL/GenBank/DDBJ databases">
        <title>Gnathostoma spinigerum genome.</title>
        <authorList>
            <person name="Gonzalez-Bertolin B."/>
            <person name="Monzon S."/>
            <person name="Zaballos A."/>
            <person name="Jimenez P."/>
            <person name="Dekumyoy P."/>
            <person name="Varona S."/>
            <person name="Cuesta I."/>
            <person name="Sumanam S."/>
            <person name="Adisakwattana P."/>
            <person name="Gasser R.B."/>
            <person name="Hernandez-Gonzalez A."/>
            <person name="Young N.D."/>
            <person name="Perteguer M.J."/>
        </authorList>
    </citation>
    <scope>NUCLEOTIDE SEQUENCE [LARGE SCALE GENOMIC DNA]</scope>
    <source>
        <strain evidence="2">AL3</strain>
        <tissue evidence="2">Liver</tissue>
    </source>
</reference>
<dbReference type="PANTHER" id="PTHR12563">
    <property type="entry name" value="GLYCEROL-3-PHOSPHATE ACYLTRANSFERASE"/>
    <property type="match status" value="1"/>
</dbReference>
<keyword evidence="3" id="KW-1185">Reference proteome</keyword>
<organism evidence="2 3">
    <name type="scientific">Gnathostoma spinigerum</name>
    <dbReference type="NCBI Taxonomy" id="75299"/>
    <lineage>
        <taxon>Eukaryota</taxon>
        <taxon>Metazoa</taxon>
        <taxon>Ecdysozoa</taxon>
        <taxon>Nematoda</taxon>
        <taxon>Chromadorea</taxon>
        <taxon>Rhabditida</taxon>
        <taxon>Spirurina</taxon>
        <taxon>Gnathostomatomorpha</taxon>
        <taxon>Gnathostomatoidea</taxon>
        <taxon>Gnathostomatidae</taxon>
        <taxon>Gnathostoma</taxon>
    </lineage>
</organism>
<gene>
    <name evidence="2" type="ORF">AB6A40_003622</name>
</gene>
<dbReference type="Proteomes" id="UP001608902">
    <property type="component" value="Unassembled WGS sequence"/>
</dbReference>
<sequence>MVSVLLQSVVPVTINYDKIVEENIFAYELLGFLKPKESAAGLFRARQILNKRFGNVYVTLTNPIPVRNYFANHLCSSSLSPSPSVRLSDSDVMAIRRFAHDIICIHNRHNVVTLWPYICVAILQAIDHQKDSCSPTIKMEEVRSTVTALLSLSDLFGLRYHIQRSVDADFGYYFQLHANLFTCETDIASSTCVFRLSEFPIEKDGIMKKEFLSQCVTPIILNNYANQVLPQYCDLSILSLILIAVKNHSLSSVKELFGMVKKLLRFEFIYVPDQEEECFISAFSLVQEKSYILCDGEQIIVSRSHELSTVASLVLPFVAVYQIVQLTAFSFIGATVSQSDLIVGCQKKIVHSLSTGTSALRLCSLSSDTIKNAISSLTEHKALIKQV</sequence>
<accession>A0ABD6EA48</accession>
<comment type="caution">
    <text evidence="2">The sequence shown here is derived from an EMBL/GenBank/DDBJ whole genome shotgun (WGS) entry which is preliminary data.</text>
</comment>
<dbReference type="EMBL" id="JBGFUD010001912">
    <property type="protein sequence ID" value="MFH4976913.1"/>
    <property type="molecule type" value="Genomic_DNA"/>
</dbReference>
<dbReference type="Pfam" id="PF19277">
    <property type="entry name" value="GPAT_C"/>
    <property type="match status" value="1"/>
</dbReference>
<proteinExistence type="predicted"/>
<dbReference type="AlphaFoldDB" id="A0ABD6EA48"/>
<dbReference type="InterPro" id="IPR022284">
    <property type="entry name" value="GPAT/DHAPAT"/>
</dbReference>
<evidence type="ECO:0000259" key="1">
    <source>
        <dbReference type="Pfam" id="PF19277"/>
    </source>
</evidence>